<organism evidence="2 3">
    <name type="scientific">Paraburkholderia bryophila</name>
    <dbReference type="NCBI Taxonomy" id="420952"/>
    <lineage>
        <taxon>Bacteria</taxon>
        <taxon>Pseudomonadati</taxon>
        <taxon>Pseudomonadota</taxon>
        <taxon>Betaproteobacteria</taxon>
        <taxon>Burkholderiales</taxon>
        <taxon>Burkholderiaceae</taxon>
        <taxon>Paraburkholderia</taxon>
    </lineage>
</organism>
<dbReference type="EMBL" id="JACCAS010000002">
    <property type="protein sequence ID" value="NYH25569.1"/>
    <property type="molecule type" value="Genomic_DNA"/>
</dbReference>
<dbReference type="AlphaFoldDB" id="A0A7Y9WR13"/>
<gene>
    <name evidence="2" type="ORF">GGD40_005140</name>
</gene>
<feature type="compositionally biased region" description="Basic and acidic residues" evidence="1">
    <location>
        <begin position="81"/>
        <end position="90"/>
    </location>
</feature>
<dbReference type="RefSeq" id="WP_179745469.1">
    <property type="nucleotide sequence ID" value="NZ_JACCAS010000002.1"/>
</dbReference>
<protein>
    <submittedName>
        <fullName evidence="2">Uncharacterized protein</fullName>
    </submittedName>
</protein>
<accession>A0A7Y9WR13</accession>
<evidence type="ECO:0000256" key="1">
    <source>
        <dbReference type="SAM" id="MobiDB-lite"/>
    </source>
</evidence>
<name>A0A7Y9WR13_9BURK</name>
<sequence>MTDRQPDPTDASDEERSFDVPYLTLMNEDARSAGTVAGISATFPTVAFPAFRRLRLPLFPVVPRTDVDEPHGQPDDDQAGEENHDSGKIEHIVRIVV</sequence>
<feature type="region of interest" description="Disordered" evidence="1">
    <location>
        <begin position="63"/>
        <end position="90"/>
    </location>
</feature>
<proteinExistence type="predicted"/>
<dbReference type="Proteomes" id="UP000540929">
    <property type="component" value="Unassembled WGS sequence"/>
</dbReference>
<feature type="compositionally biased region" description="Basic and acidic residues" evidence="1">
    <location>
        <begin position="65"/>
        <end position="74"/>
    </location>
</feature>
<comment type="caution">
    <text evidence="2">The sequence shown here is derived from an EMBL/GenBank/DDBJ whole genome shotgun (WGS) entry which is preliminary data.</text>
</comment>
<reference evidence="2 3" key="1">
    <citation type="submission" date="2020-07" db="EMBL/GenBank/DDBJ databases">
        <title>Exploring microbial biodiversity for novel pathways involved in the catabolism of aromatic compounds derived from lignin.</title>
        <authorList>
            <person name="Elkins J."/>
        </authorList>
    </citation>
    <scope>NUCLEOTIDE SEQUENCE [LARGE SCALE GENOMIC DNA]</scope>
    <source>
        <strain evidence="2 3">H2C3C</strain>
    </source>
</reference>
<keyword evidence="3" id="KW-1185">Reference proteome</keyword>
<evidence type="ECO:0000313" key="3">
    <source>
        <dbReference type="Proteomes" id="UP000540929"/>
    </source>
</evidence>
<evidence type="ECO:0000313" key="2">
    <source>
        <dbReference type="EMBL" id="NYH25569.1"/>
    </source>
</evidence>